<dbReference type="AlphaFoldDB" id="A0A917DE43"/>
<dbReference type="SUPFAM" id="SSF51395">
    <property type="entry name" value="FMN-linked oxidoreductases"/>
    <property type="match status" value="1"/>
</dbReference>
<dbReference type="OrthoDB" id="9804454at2"/>
<keyword evidence="2" id="KW-0560">Oxidoreductase</keyword>
<evidence type="ECO:0000259" key="4">
    <source>
        <dbReference type="Pfam" id="PF00724"/>
    </source>
</evidence>
<dbReference type="InterPro" id="IPR013785">
    <property type="entry name" value="Aldolase_TIM"/>
</dbReference>
<dbReference type="PANTHER" id="PTHR43656:SF2">
    <property type="entry name" value="BINDING OXIDOREDUCTASE, PUTATIVE (AFU_ORTHOLOGUE AFUA_2G08260)-RELATED"/>
    <property type="match status" value="1"/>
</dbReference>
<dbReference type="InterPro" id="IPR051799">
    <property type="entry name" value="NADH_flavin_oxidoreductase"/>
</dbReference>
<protein>
    <submittedName>
        <fullName evidence="5">Oxidoreductase</fullName>
    </submittedName>
</protein>
<dbReference type="EMBL" id="BMIO01000001">
    <property type="protein sequence ID" value="GGD32827.1"/>
    <property type="molecule type" value="Genomic_DNA"/>
</dbReference>
<keyword evidence="1" id="KW-0285">Flavoprotein</keyword>
<sequence>MTAIDRLFTALSLGGMTVRNRIAMAPMTREFAPGGVPGDDVVEYYRRRAAGGCGLIITEGMAVNAAGAHDGPIPLLWQSEAQAALGRIASAVKAQGSCIVAQLWHVGMQDSPTTVNPGTVKQRPPRVGPSGLYGNGEPGGEVMSEDDIANTIADFARAAAAAESAGCDGIEIHGAHGYLADQFMWDRTNRRADTWGGETAQRSRFLAEIIRACRAATSPGFAVIARISQWKSVDYTARLAETKGEWAAMLEPLCAAGLDALHVSTRRFWEPGFADGDRSLAGVTRDITGLPVIAVGSVTLERDFKEGTSEAGGGITESAARSAHVEQVAEAIEAEEFDMIAVGRAMIANPDWADLVRGGRADELRPFTRDLLAKLD</sequence>
<evidence type="ECO:0000313" key="5">
    <source>
        <dbReference type="EMBL" id="GGD32827.1"/>
    </source>
</evidence>
<feature type="domain" description="NADH:flavin oxidoreductase/NADH oxidase N-terminal" evidence="4">
    <location>
        <begin position="7"/>
        <end position="306"/>
    </location>
</feature>
<dbReference type="RefSeq" id="WP_066765463.1">
    <property type="nucleotide sequence ID" value="NZ_BMIO01000001.1"/>
</dbReference>
<dbReference type="Gene3D" id="3.20.20.70">
    <property type="entry name" value="Aldolase class I"/>
    <property type="match status" value="1"/>
</dbReference>
<dbReference type="InterPro" id="IPR001155">
    <property type="entry name" value="OxRdtase_FMN_N"/>
</dbReference>
<accession>A0A917DE43</accession>
<gene>
    <name evidence="5" type="ORF">GCM10010989_03610</name>
</gene>
<reference evidence="5 6" key="1">
    <citation type="journal article" date="2014" name="Int. J. Syst. Evol. Microbiol.">
        <title>Complete genome sequence of Corynebacterium casei LMG S-19264T (=DSM 44701T), isolated from a smear-ripened cheese.</title>
        <authorList>
            <consortium name="US DOE Joint Genome Institute (JGI-PGF)"/>
            <person name="Walter F."/>
            <person name="Albersmeier A."/>
            <person name="Kalinowski J."/>
            <person name="Ruckert C."/>
        </authorList>
    </citation>
    <scope>NUCLEOTIDE SEQUENCE [LARGE SCALE GENOMIC DNA]</scope>
    <source>
        <strain evidence="5 6">CGMCC 1.15358</strain>
    </source>
</reference>
<comment type="caution">
    <text evidence="5">The sequence shown here is derived from an EMBL/GenBank/DDBJ whole genome shotgun (WGS) entry which is preliminary data.</text>
</comment>
<evidence type="ECO:0000256" key="2">
    <source>
        <dbReference type="ARBA" id="ARBA00023002"/>
    </source>
</evidence>
<evidence type="ECO:0000256" key="3">
    <source>
        <dbReference type="SAM" id="MobiDB-lite"/>
    </source>
</evidence>
<dbReference type="GO" id="GO:0016491">
    <property type="term" value="F:oxidoreductase activity"/>
    <property type="evidence" value="ECO:0007669"/>
    <property type="project" value="UniProtKB-KW"/>
</dbReference>
<proteinExistence type="predicted"/>
<dbReference type="GO" id="GO:0010181">
    <property type="term" value="F:FMN binding"/>
    <property type="evidence" value="ECO:0007669"/>
    <property type="project" value="InterPro"/>
</dbReference>
<dbReference type="PANTHER" id="PTHR43656">
    <property type="entry name" value="BINDING OXIDOREDUCTASE, PUTATIVE (AFU_ORTHOLOGUE AFUA_2G08260)-RELATED"/>
    <property type="match status" value="1"/>
</dbReference>
<name>A0A917DE43_9SPHN</name>
<dbReference type="Pfam" id="PF00724">
    <property type="entry name" value="Oxidored_FMN"/>
    <property type="match status" value="1"/>
</dbReference>
<feature type="region of interest" description="Disordered" evidence="3">
    <location>
        <begin position="112"/>
        <end position="131"/>
    </location>
</feature>
<evidence type="ECO:0000313" key="6">
    <source>
        <dbReference type="Proteomes" id="UP000598997"/>
    </source>
</evidence>
<dbReference type="Proteomes" id="UP000598997">
    <property type="component" value="Unassembled WGS sequence"/>
</dbReference>
<keyword evidence="6" id="KW-1185">Reference proteome</keyword>
<organism evidence="5 6">
    <name type="scientific">Croceicoccus pelagius</name>
    <dbReference type="NCBI Taxonomy" id="1703341"/>
    <lineage>
        <taxon>Bacteria</taxon>
        <taxon>Pseudomonadati</taxon>
        <taxon>Pseudomonadota</taxon>
        <taxon>Alphaproteobacteria</taxon>
        <taxon>Sphingomonadales</taxon>
        <taxon>Erythrobacteraceae</taxon>
        <taxon>Croceicoccus</taxon>
    </lineage>
</organism>
<evidence type="ECO:0000256" key="1">
    <source>
        <dbReference type="ARBA" id="ARBA00022630"/>
    </source>
</evidence>